<reference evidence="6 7" key="1">
    <citation type="submission" date="2017-04" db="EMBL/GenBank/DDBJ databases">
        <authorList>
            <person name="Afonso C.L."/>
            <person name="Miller P.J."/>
            <person name="Scott M.A."/>
            <person name="Spackman E."/>
            <person name="Goraichik I."/>
            <person name="Dimitrov K.M."/>
            <person name="Suarez D.L."/>
            <person name="Swayne D.E."/>
        </authorList>
    </citation>
    <scope>NUCLEOTIDE SEQUENCE [LARGE SCALE GENOMIC DNA]</scope>
    <source>
        <strain evidence="6 7">USBA 355</strain>
    </source>
</reference>
<protein>
    <submittedName>
        <fullName evidence="6">Phosphonate dehydrogenase</fullName>
    </submittedName>
</protein>
<dbReference type="InterPro" id="IPR006139">
    <property type="entry name" value="D-isomer_2_OHA_DH_cat_dom"/>
</dbReference>
<evidence type="ECO:0000313" key="6">
    <source>
        <dbReference type="EMBL" id="SMF55702.1"/>
    </source>
</evidence>
<evidence type="ECO:0000259" key="4">
    <source>
        <dbReference type="Pfam" id="PF00389"/>
    </source>
</evidence>
<dbReference type="STRING" id="560819.SAMN05428998_12094"/>
<dbReference type="SUPFAM" id="SSF52283">
    <property type="entry name" value="Formate/glycerate dehydrogenase catalytic domain-like"/>
    <property type="match status" value="1"/>
</dbReference>
<dbReference type="PROSITE" id="PS00671">
    <property type="entry name" value="D_2_HYDROXYACID_DH_3"/>
    <property type="match status" value="1"/>
</dbReference>
<dbReference type="Gene3D" id="3.40.50.720">
    <property type="entry name" value="NAD(P)-binding Rossmann-like Domain"/>
    <property type="match status" value="2"/>
</dbReference>
<comment type="similarity">
    <text evidence="1 3">Belongs to the D-isomer specific 2-hydroxyacid dehydrogenase family.</text>
</comment>
<organism evidence="6 7">
    <name type="scientific">Tistlia consotensis USBA 355</name>
    <dbReference type="NCBI Taxonomy" id="560819"/>
    <lineage>
        <taxon>Bacteria</taxon>
        <taxon>Pseudomonadati</taxon>
        <taxon>Pseudomonadota</taxon>
        <taxon>Alphaproteobacteria</taxon>
        <taxon>Rhodospirillales</taxon>
        <taxon>Rhodovibrionaceae</taxon>
        <taxon>Tistlia</taxon>
    </lineage>
</organism>
<dbReference type="AlphaFoldDB" id="A0A1Y6CDD1"/>
<dbReference type="RefSeq" id="WP_085124707.1">
    <property type="nucleotide sequence ID" value="NZ_FWZX01000020.1"/>
</dbReference>
<dbReference type="Pfam" id="PF02826">
    <property type="entry name" value="2-Hacid_dh_C"/>
    <property type="match status" value="1"/>
</dbReference>
<evidence type="ECO:0000256" key="2">
    <source>
        <dbReference type="ARBA" id="ARBA00023002"/>
    </source>
</evidence>
<sequence length="340" mass="35309">MTAARPKVVVSSRVEPGSLEPLAGRAELVVNEAAEPWPRGALLARAADAYGLIAFMTDSIDEALLQACPALRIVAGALKGHDNLDAGACSRHGVWLTVVPDLLTEPTADLAVGLLLALSRNLVEGDRLVRGGGFAGWRPQLYGRGLAGATVGLLGMGAVGRAIARRLTGFGCRLAYADPRPLPAEEARALGAERGSPESLAAGSDVLILALPLTAATAGLVGRRFLERVRPGCLLVNPARGSLVDEEAVADALESGRLGGYAADVFAFEDRARPGRPEGIPPRLLADGRRTVLTPHLGSAVAALRREIVAEAARNILDCLEGRVPRGAVNAPEPRTGALP</sequence>
<dbReference type="PANTHER" id="PTHR10996">
    <property type="entry name" value="2-HYDROXYACID DEHYDROGENASE-RELATED"/>
    <property type="match status" value="1"/>
</dbReference>
<feature type="domain" description="D-isomer specific 2-hydroxyacid dehydrogenase NAD-binding" evidence="5">
    <location>
        <begin position="112"/>
        <end position="298"/>
    </location>
</feature>
<evidence type="ECO:0000259" key="5">
    <source>
        <dbReference type="Pfam" id="PF02826"/>
    </source>
</evidence>
<keyword evidence="2 3" id="KW-0560">Oxidoreductase</keyword>
<keyword evidence="7" id="KW-1185">Reference proteome</keyword>
<accession>A0A1Y6CDD1</accession>
<dbReference type="Proteomes" id="UP000192917">
    <property type="component" value="Unassembled WGS sequence"/>
</dbReference>
<name>A0A1Y6CDD1_9PROT</name>
<proteinExistence type="inferred from homology"/>
<dbReference type="EMBL" id="FWZX01000020">
    <property type="protein sequence ID" value="SMF55702.1"/>
    <property type="molecule type" value="Genomic_DNA"/>
</dbReference>
<evidence type="ECO:0000313" key="7">
    <source>
        <dbReference type="Proteomes" id="UP000192917"/>
    </source>
</evidence>
<evidence type="ECO:0000256" key="1">
    <source>
        <dbReference type="ARBA" id="ARBA00005854"/>
    </source>
</evidence>
<dbReference type="InterPro" id="IPR006140">
    <property type="entry name" value="D-isomer_DH_NAD-bd"/>
</dbReference>
<dbReference type="Pfam" id="PF00389">
    <property type="entry name" value="2-Hacid_dh"/>
    <property type="match status" value="1"/>
</dbReference>
<dbReference type="InterPro" id="IPR050223">
    <property type="entry name" value="D-isomer_2-hydroxyacid_DH"/>
</dbReference>
<dbReference type="InterPro" id="IPR029753">
    <property type="entry name" value="D-isomer_DH_CS"/>
</dbReference>
<dbReference type="PANTHER" id="PTHR10996:SF257">
    <property type="entry name" value="GLYOXYLATE REDUCTASE 1"/>
    <property type="match status" value="1"/>
</dbReference>
<dbReference type="GO" id="GO:0008465">
    <property type="term" value="F:hydroxypyruvate reductase (NADH) activity"/>
    <property type="evidence" value="ECO:0007669"/>
    <property type="project" value="TreeGrafter"/>
</dbReference>
<evidence type="ECO:0000256" key="3">
    <source>
        <dbReference type="RuleBase" id="RU003719"/>
    </source>
</evidence>
<dbReference type="SUPFAM" id="SSF51735">
    <property type="entry name" value="NAD(P)-binding Rossmann-fold domains"/>
    <property type="match status" value="1"/>
</dbReference>
<dbReference type="GO" id="GO:0051287">
    <property type="term" value="F:NAD binding"/>
    <property type="evidence" value="ECO:0007669"/>
    <property type="project" value="InterPro"/>
</dbReference>
<dbReference type="InterPro" id="IPR036291">
    <property type="entry name" value="NAD(P)-bd_dom_sf"/>
</dbReference>
<dbReference type="GO" id="GO:0005829">
    <property type="term" value="C:cytosol"/>
    <property type="evidence" value="ECO:0007669"/>
    <property type="project" value="TreeGrafter"/>
</dbReference>
<dbReference type="GO" id="GO:0030267">
    <property type="term" value="F:glyoxylate reductase (NADPH) activity"/>
    <property type="evidence" value="ECO:0007669"/>
    <property type="project" value="TreeGrafter"/>
</dbReference>
<gene>
    <name evidence="6" type="ORF">SAMN05428998_12094</name>
</gene>
<feature type="domain" description="D-isomer specific 2-hydroxyacid dehydrogenase catalytic" evidence="4">
    <location>
        <begin position="8"/>
        <end position="330"/>
    </location>
</feature>